<dbReference type="InterPro" id="IPR016024">
    <property type="entry name" value="ARM-type_fold"/>
</dbReference>
<name>A0A2T6ZEU8_TUBBO</name>
<dbReference type="GO" id="GO:0005783">
    <property type="term" value="C:endoplasmic reticulum"/>
    <property type="evidence" value="ECO:0007669"/>
    <property type="project" value="TreeGrafter"/>
</dbReference>
<protein>
    <submittedName>
        <fullName evidence="7">p115 like vesicle tethering protein</fullName>
    </submittedName>
</protein>
<dbReference type="EMBL" id="NESQ01000327">
    <property type="protein sequence ID" value="PUU74027.1"/>
    <property type="molecule type" value="Genomic_DNA"/>
</dbReference>
<dbReference type="SUPFAM" id="SSF57997">
    <property type="entry name" value="Tropomyosin"/>
    <property type="match status" value="1"/>
</dbReference>
<dbReference type="Gene3D" id="1.20.5.170">
    <property type="match status" value="1"/>
</dbReference>
<evidence type="ECO:0000256" key="4">
    <source>
        <dbReference type="SAM" id="MobiDB-lite"/>
    </source>
</evidence>
<evidence type="ECO:0000259" key="6">
    <source>
        <dbReference type="Pfam" id="PF04871"/>
    </source>
</evidence>
<dbReference type="GO" id="GO:0000139">
    <property type="term" value="C:Golgi membrane"/>
    <property type="evidence" value="ECO:0007669"/>
    <property type="project" value="InterPro"/>
</dbReference>
<dbReference type="Pfam" id="PF04871">
    <property type="entry name" value="Uso1_p115_C"/>
    <property type="match status" value="1"/>
</dbReference>
<dbReference type="PANTHER" id="PTHR10013">
    <property type="entry name" value="GENERAL VESICULAR TRANSPORT FACTOR P115"/>
    <property type="match status" value="1"/>
</dbReference>
<comment type="subcellular location">
    <subcellularLocation>
        <location evidence="1">Golgi apparatus</location>
    </subcellularLocation>
</comment>
<accession>A0A2T6ZEU8</accession>
<dbReference type="OrthoDB" id="198977at2759"/>
<dbReference type="GO" id="GO:0048280">
    <property type="term" value="P:vesicle fusion with Golgi apparatus"/>
    <property type="evidence" value="ECO:0007669"/>
    <property type="project" value="InterPro"/>
</dbReference>
<dbReference type="InterPro" id="IPR011989">
    <property type="entry name" value="ARM-like"/>
</dbReference>
<evidence type="ECO:0000256" key="1">
    <source>
        <dbReference type="ARBA" id="ARBA00004555"/>
    </source>
</evidence>
<dbReference type="InterPro" id="IPR006955">
    <property type="entry name" value="Uso1_p115_C"/>
</dbReference>
<dbReference type="FunFam" id="1.25.10.10:FF:000296">
    <property type="entry name" value="Related to transport protein USO1"/>
    <property type="match status" value="1"/>
</dbReference>
<dbReference type="Pfam" id="PF04869">
    <property type="entry name" value="Uso1_p115_head"/>
    <property type="match status" value="1"/>
</dbReference>
<dbReference type="InterPro" id="IPR024095">
    <property type="entry name" value="Vesicle_P115"/>
</dbReference>
<comment type="caution">
    <text evidence="7">The sequence shown here is derived from an EMBL/GenBank/DDBJ whole genome shotgun (WGS) entry which is preliminary data.</text>
</comment>
<evidence type="ECO:0000259" key="5">
    <source>
        <dbReference type="Pfam" id="PF04869"/>
    </source>
</evidence>
<reference evidence="7 8" key="1">
    <citation type="submission" date="2017-04" db="EMBL/GenBank/DDBJ databases">
        <title>Draft genome sequence of Tuber borchii Vittad., a whitish edible truffle.</title>
        <authorList>
            <consortium name="DOE Joint Genome Institute"/>
            <person name="Murat C."/>
            <person name="Kuo A."/>
            <person name="Barry K.W."/>
            <person name="Clum A."/>
            <person name="Dockter R.B."/>
            <person name="Fauchery L."/>
            <person name="Iotti M."/>
            <person name="Kohler A."/>
            <person name="Labutti K."/>
            <person name="Lindquist E.A."/>
            <person name="Lipzen A."/>
            <person name="Ohm R.A."/>
            <person name="Wang M."/>
            <person name="Grigoriev I.V."/>
            <person name="Zambonelli A."/>
            <person name="Martin F.M."/>
        </authorList>
    </citation>
    <scope>NUCLEOTIDE SEQUENCE [LARGE SCALE GENOMIC DNA]</scope>
    <source>
        <strain evidence="7 8">Tbo3840</strain>
    </source>
</reference>
<dbReference type="GO" id="GO:0006888">
    <property type="term" value="P:endoplasmic reticulum to Golgi vesicle-mediated transport"/>
    <property type="evidence" value="ECO:0007669"/>
    <property type="project" value="TreeGrafter"/>
</dbReference>
<dbReference type="GO" id="GO:0048211">
    <property type="term" value="P:Golgi vesicle docking"/>
    <property type="evidence" value="ECO:0007669"/>
    <property type="project" value="TreeGrafter"/>
</dbReference>
<dbReference type="STRING" id="42251.A0A2T6ZEU8"/>
<feature type="compositionally biased region" description="Basic and acidic residues" evidence="4">
    <location>
        <begin position="986"/>
        <end position="996"/>
    </location>
</feature>
<feature type="compositionally biased region" description="Acidic residues" evidence="4">
    <location>
        <begin position="999"/>
        <end position="1021"/>
    </location>
</feature>
<feature type="domain" description="Vesicle tethering protein Uso1/P115-like head" evidence="5">
    <location>
        <begin position="336"/>
        <end position="646"/>
    </location>
</feature>
<organism evidence="7 8">
    <name type="scientific">Tuber borchii</name>
    <name type="common">White truffle</name>
    <dbReference type="NCBI Taxonomy" id="42251"/>
    <lineage>
        <taxon>Eukaryota</taxon>
        <taxon>Fungi</taxon>
        <taxon>Dikarya</taxon>
        <taxon>Ascomycota</taxon>
        <taxon>Pezizomycotina</taxon>
        <taxon>Pezizomycetes</taxon>
        <taxon>Pezizales</taxon>
        <taxon>Tuberaceae</taxon>
        <taxon>Tuber</taxon>
    </lineage>
</organism>
<keyword evidence="8" id="KW-1185">Reference proteome</keyword>
<dbReference type="Gene3D" id="1.25.10.10">
    <property type="entry name" value="Leucine-rich Repeat Variant"/>
    <property type="match status" value="1"/>
</dbReference>
<sequence length="1021" mass="114101">MSLLGILQAQAPPKQDATSTIQTLCLRLSTSTLLEDRRAAIMGLRSFAREYKETVASGGLRGLIGTLSKDSEDVDTIKVVLETLLLLFVKDESNPESSEDIALWLTDEFTQKQENITVLIQLLQDSDFYIRLYALQLLVAMLNNRPSRTQECILTAPLGISKLVSVLDDKRDAVRNEGILLIINLSNGHTDIQKLIAFENAFERVFSIIELEGGVDGGIIVQDCLQLLNNLLSFNVSNQSYFREMGCVPRLAKLFQFAQEPVPSYAKEQRDTNIEYAMRVCRLFVVPGGLGAAANQNAFFSAGILHLMLVIAFSGFSDFPVRAEALRTVAYLIHENSPLQENFAQMKVQYLDPTILPEAQAQQNNPDDLCYVIEGLLDLALMNSSIHAFDARLAACQCLESYFAGNQPVRLHFLNHAINLHAQGDESANVLTCLISLDQDSRGDPYRVWLASVIFLHLIYNDEEAKNLATSFKEGDADAGEEVVTAIQSISANLVAALEHNYDPRIIIGYLMLLCTWLYEDSPAVDDFLNEASSVQSLVSTVKQSSNSNVLIQGLCAFFLGVLYEFSHKDSPLPRATLHPILASRMGRDHYVNKVTKLRENPQVRDFEVFRETSHRKRKMGLPEVYFDHTFIDFLKDNYSRILRAIDKDPGLETHNTINGVPHALNGISVELVDSLKAQLEDKDEELQKLQTTCLTLEQRIAQEQHESQRAKEAAAAEVQRANATTETLRQQYDAELRTAAQKARSEMNGLEGQIQRIRWEASEAARKAKEYGDGEIAGLRRRIAELEATVEKEKAERASEVQRVKAEGEKAIEEATSRLHSAEKETLFAHESLRKSEEHAGESDQRLKTSEEALKAANERITSLEEDSRRQKSGVTTLQDVLTTAQSRLEESARQQATSEAQIKDLETTLTALEASLKKEQSTHAHILHEAQESAAALEVRANELETRLRDAEHARKEADEAAKQSAAELDDLFIVLGDLEEKREGDKKRLKELGVEVSDDEGGGDDNGDDEEEEEEEEE</sequence>
<evidence type="ECO:0000313" key="8">
    <source>
        <dbReference type="Proteomes" id="UP000244722"/>
    </source>
</evidence>
<feature type="region of interest" description="Disordered" evidence="4">
    <location>
        <begin position="986"/>
        <end position="1021"/>
    </location>
</feature>
<dbReference type="Proteomes" id="UP000244722">
    <property type="component" value="Unassembled WGS sequence"/>
</dbReference>
<dbReference type="GO" id="GO:0012507">
    <property type="term" value="C:ER to Golgi transport vesicle membrane"/>
    <property type="evidence" value="ECO:0007669"/>
    <property type="project" value="TreeGrafter"/>
</dbReference>
<evidence type="ECO:0000313" key="7">
    <source>
        <dbReference type="EMBL" id="PUU74027.1"/>
    </source>
</evidence>
<dbReference type="GO" id="GO:0005795">
    <property type="term" value="C:Golgi stack"/>
    <property type="evidence" value="ECO:0007669"/>
    <property type="project" value="TreeGrafter"/>
</dbReference>
<proteinExistence type="predicted"/>
<dbReference type="SUPFAM" id="SSF48371">
    <property type="entry name" value="ARM repeat"/>
    <property type="match status" value="1"/>
</dbReference>
<gene>
    <name evidence="7" type="ORF">B9Z19DRAFT_1134001</name>
</gene>
<keyword evidence="3" id="KW-0175">Coiled coil</keyword>
<dbReference type="AlphaFoldDB" id="A0A2T6ZEU8"/>
<feature type="domain" description="Uso1/p115-like vesicle tethering protein C-terminal" evidence="6">
    <location>
        <begin position="898"/>
        <end position="1018"/>
    </location>
</feature>
<keyword evidence="2" id="KW-0333">Golgi apparatus</keyword>
<evidence type="ECO:0000256" key="2">
    <source>
        <dbReference type="ARBA" id="ARBA00023034"/>
    </source>
</evidence>
<evidence type="ECO:0000256" key="3">
    <source>
        <dbReference type="ARBA" id="ARBA00023054"/>
    </source>
</evidence>
<dbReference type="PANTHER" id="PTHR10013:SF0">
    <property type="entry name" value="GENERAL VESICULAR TRANSPORT FACTOR P115"/>
    <property type="match status" value="1"/>
</dbReference>
<dbReference type="InterPro" id="IPR006953">
    <property type="entry name" value="Vesicle_Uso1_P115_head"/>
</dbReference>
<dbReference type="GO" id="GO:0006886">
    <property type="term" value="P:intracellular protein transport"/>
    <property type="evidence" value="ECO:0007669"/>
    <property type="project" value="InterPro"/>
</dbReference>